<organism evidence="2 3">
    <name type="scientific">Luteibacter yeojuensis</name>
    <dbReference type="NCBI Taxonomy" id="345309"/>
    <lineage>
        <taxon>Bacteria</taxon>
        <taxon>Pseudomonadati</taxon>
        <taxon>Pseudomonadota</taxon>
        <taxon>Gammaproteobacteria</taxon>
        <taxon>Lysobacterales</taxon>
        <taxon>Rhodanobacteraceae</taxon>
        <taxon>Luteibacter</taxon>
    </lineage>
</organism>
<evidence type="ECO:0000256" key="1">
    <source>
        <dbReference type="SAM" id="MobiDB-lite"/>
    </source>
</evidence>
<dbReference type="Proteomes" id="UP000518878">
    <property type="component" value="Unassembled WGS sequence"/>
</dbReference>
<dbReference type="AlphaFoldDB" id="A0A7X5QTH6"/>
<dbReference type="EMBL" id="JAAQTL010000001">
    <property type="protein sequence ID" value="NID15148.1"/>
    <property type="molecule type" value="Genomic_DNA"/>
</dbReference>
<feature type="compositionally biased region" description="Polar residues" evidence="1">
    <location>
        <begin position="62"/>
        <end position="78"/>
    </location>
</feature>
<feature type="compositionally biased region" description="Polar residues" evidence="1">
    <location>
        <begin position="21"/>
        <end position="32"/>
    </location>
</feature>
<proteinExistence type="predicted"/>
<sequence>MKKANKHVTPSSSGGWLVRKSGSSRASRTFDTQAEAVSYGRALAKKDGTALYVHGRDGSIKNKMSYQDSTAGQASKKR</sequence>
<comment type="caution">
    <text evidence="2">The sequence shown here is derived from an EMBL/GenBank/DDBJ whole genome shotgun (WGS) entry which is preliminary data.</text>
</comment>
<evidence type="ECO:0000313" key="2">
    <source>
        <dbReference type="EMBL" id="NID15148.1"/>
    </source>
</evidence>
<gene>
    <name evidence="2" type="ORF">HBF32_06655</name>
</gene>
<name>A0A7X5QTH6_9GAMM</name>
<feature type="region of interest" description="Disordered" evidence="1">
    <location>
        <begin position="1"/>
        <end position="32"/>
    </location>
</feature>
<dbReference type="RefSeq" id="WP_166698917.1">
    <property type="nucleotide sequence ID" value="NZ_JAAQTL010000001.1"/>
</dbReference>
<dbReference type="Pfam" id="PF09954">
    <property type="entry name" value="DUF2188"/>
    <property type="match status" value="1"/>
</dbReference>
<protein>
    <submittedName>
        <fullName evidence="2">DUF2188 domain-containing protein</fullName>
    </submittedName>
</protein>
<evidence type="ECO:0000313" key="3">
    <source>
        <dbReference type="Proteomes" id="UP000518878"/>
    </source>
</evidence>
<feature type="region of interest" description="Disordered" evidence="1">
    <location>
        <begin position="55"/>
        <end position="78"/>
    </location>
</feature>
<accession>A0A7X5QTH6</accession>
<dbReference type="InterPro" id="IPR018691">
    <property type="entry name" value="DUF2188"/>
</dbReference>
<reference evidence="2 3" key="1">
    <citation type="journal article" date="2006" name="Int. J. Syst. Evol. Microbiol.">
        <title>Dyella yeojuensis sp. nov., isolated from greenhouse soil in Korea.</title>
        <authorList>
            <person name="Kim B.Y."/>
            <person name="Weon H.Y."/>
            <person name="Lee K.H."/>
            <person name="Seok S.J."/>
            <person name="Kwon S.W."/>
            <person name="Go S.J."/>
            <person name="Stackebrandt E."/>
        </authorList>
    </citation>
    <scope>NUCLEOTIDE SEQUENCE [LARGE SCALE GENOMIC DNA]</scope>
    <source>
        <strain evidence="2 3">DSM 17673</strain>
    </source>
</reference>
<keyword evidence="3" id="KW-1185">Reference proteome</keyword>